<evidence type="ECO:0000313" key="3">
    <source>
        <dbReference type="Proteomes" id="UP001140949"/>
    </source>
</evidence>
<feature type="compositionally biased region" description="Low complexity" evidence="1">
    <location>
        <begin position="39"/>
        <end position="49"/>
    </location>
</feature>
<feature type="region of interest" description="Disordered" evidence="1">
    <location>
        <begin position="26"/>
        <end position="168"/>
    </location>
</feature>
<evidence type="ECO:0000256" key="1">
    <source>
        <dbReference type="SAM" id="MobiDB-lite"/>
    </source>
</evidence>
<dbReference type="PANTHER" id="PTHR31365:SF4">
    <property type="entry name" value="OS05G0179800 PROTEIN"/>
    <property type="match status" value="1"/>
</dbReference>
<gene>
    <name evidence="2" type="ORF">M6B38_288160</name>
</gene>
<feature type="compositionally biased region" description="Basic and acidic residues" evidence="1">
    <location>
        <begin position="190"/>
        <end position="213"/>
    </location>
</feature>
<dbReference type="Proteomes" id="UP001140949">
    <property type="component" value="Unassembled WGS sequence"/>
</dbReference>
<accession>A0AAX6HWY6</accession>
<dbReference type="PANTHER" id="PTHR31365">
    <property type="entry name" value="EXPRESSED PROTEIN"/>
    <property type="match status" value="1"/>
</dbReference>
<name>A0AAX6HWY6_IRIPA</name>
<feature type="compositionally biased region" description="Basic and acidic residues" evidence="1">
    <location>
        <begin position="156"/>
        <end position="168"/>
    </location>
</feature>
<protein>
    <submittedName>
        <fullName evidence="2">Stress response protein NST1</fullName>
    </submittedName>
</protein>
<proteinExistence type="predicted"/>
<dbReference type="EMBL" id="JANAVB010006398">
    <property type="protein sequence ID" value="KAJ6844994.1"/>
    <property type="molecule type" value="Genomic_DNA"/>
</dbReference>
<reference evidence="2" key="2">
    <citation type="submission" date="2023-04" db="EMBL/GenBank/DDBJ databases">
        <authorList>
            <person name="Bruccoleri R.E."/>
            <person name="Oakeley E.J."/>
            <person name="Faust A.-M."/>
            <person name="Dessus-Babus S."/>
            <person name="Altorfer M."/>
            <person name="Burckhardt D."/>
            <person name="Oertli M."/>
            <person name="Naumann U."/>
            <person name="Petersen F."/>
            <person name="Wong J."/>
        </authorList>
    </citation>
    <scope>NUCLEOTIDE SEQUENCE</scope>
    <source>
        <strain evidence="2">GSM-AAB239-AS_SAM_17_03QT</strain>
        <tissue evidence="2">Leaf</tissue>
    </source>
</reference>
<feature type="compositionally biased region" description="Acidic residues" evidence="1">
    <location>
        <begin position="105"/>
        <end position="131"/>
    </location>
</feature>
<comment type="caution">
    <text evidence="2">The sequence shown here is derived from an EMBL/GenBank/DDBJ whole genome shotgun (WGS) entry which is preliminary data.</text>
</comment>
<keyword evidence="3" id="KW-1185">Reference proteome</keyword>
<evidence type="ECO:0000313" key="2">
    <source>
        <dbReference type="EMBL" id="KAJ6844994.1"/>
    </source>
</evidence>
<organism evidence="2 3">
    <name type="scientific">Iris pallida</name>
    <name type="common">Sweet iris</name>
    <dbReference type="NCBI Taxonomy" id="29817"/>
    <lineage>
        <taxon>Eukaryota</taxon>
        <taxon>Viridiplantae</taxon>
        <taxon>Streptophyta</taxon>
        <taxon>Embryophyta</taxon>
        <taxon>Tracheophyta</taxon>
        <taxon>Spermatophyta</taxon>
        <taxon>Magnoliopsida</taxon>
        <taxon>Liliopsida</taxon>
        <taxon>Asparagales</taxon>
        <taxon>Iridaceae</taxon>
        <taxon>Iridoideae</taxon>
        <taxon>Irideae</taxon>
        <taxon>Iris</taxon>
    </lineage>
</organism>
<feature type="region of interest" description="Disordered" evidence="1">
    <location>
        <begin position="183"/>
        <end position="268"/>
    </location>
</feature>
<feature type="compositionally biased region" description="Acidic residues" evidence="1">
    <location>
        <begin position="72"/>
        <end position="83"/>
    </location>
</feature>
<reference evidence="2" key="1">
    <citation type="journal article" date="2023" name="GigaByte">
        <title>Genome assembly of the bearded iris, Iris pallida Lam.</title>
        <authorList>
            <person name="Bruccoleri R.E."/>
            <person name="Oakeley E.J."/>
            <person name="Faust A.M.E."/>
            <person name="Altorfer M."/>
            <person name="Dessus-Babus S."/>
            <person name="Burckhardt D."/>
            <person name="Oertli M."/>
            <person name="Naumann U."/>
            <person name="Petersen F."/>
            <person name="Wong J."/>
        </authorList>
    </citation>
    <scope>NUCLEOTIDE SEQUENCE</scope>
    <source>
        <strain evidence="2">GSM-AAB239-AS_SAM_17_03QT</strain>
    </source>
</reference>
<dbReference type="AlphaFoldDB" id="A0AAX6HWY6"/>
<sequence length="322" mass="35198">MAGGGSRRDDAPLKIGSTNGFAVLDSLKKKKKKSDSKSKSTSSSSSSKGQAKEKEPEVYYQPKPLVHKSWADVEDDEDDDYLETTEPLESIWGAAGTSKKKEIEAVIEEEAVEESESEDDLDDEDDVEDEHGQEIVDSVSGEPLEKKTPSVSSAPKDTERQLSKRELKKKGIEELDAILAELGIAGNNDRGQEQPTEERKISGENRNGGRKENAPVATESKSSKKKKAKKDKSSKEAKVSQEQQQLNGSHAGLDDANNTETPPVFDAKERLKKAVNSVKKKKSAKEVDAAAKVVAQEAAARNARLAAAKKKEKNHYNQQPVR</sequence>